<evidence type="ECO:0000313" key="3">
    <source>
        <dbReference type="Proteomes" id="UP000054166"/>
    </source>
</evidence>
<dbReference type="HOGENOM" id="CLU_3014969_0_0_1"/>
<sequence length="56" mass="6000">MALTRAVEGSMGGERQDGEGADEKLQHGEEGRENKRPRSEGGTAQVEEAQDVIMDG</sequence>
<proteinExistence type="predicted"/>
<feature type="compositionally biased region" description="Basic and acidic residues" evidence="1">
    <location>
        <begin position="14"/>
        <end position="39"/>
    </location>
</feature>
<name>A0A0C3GFV2_PILCF</name>
<evidence type="ECO:0000256" key="1">
    <source>
        <dbReference type="SAM" id="MobiDB-lite"/>
    </source>
</evidence>
<dbReference type="InParanoid" id="A0A0C3GFV2"/>
<dbReference type="EMBL" id="KN832973">
    <property type="protein sequence ID" value="KIM90549.1"/>
    <property type="molecule type" value="Genomic_DNA"/>
</dbReference>
<protein>
    <submittedName>
        <fullName evidence="2">Uncharacterized protein</fullName>
    </submittedName>
</protein>
<feature type="region of interest" description="Disordered" evidence="1">
    <location>
        <begin position="1"/>
        <end position="56"/>
    </location>
</feature>
<reference evidence="2 3" key="1">
    <citation type="submission" date="2014-04" db="EMBL/GenBank/DDBJ databases">
        <authorList>
            <consortium name="DOE Joint Genome Institute"/>
            <person name="Kuo A."/>
            <person name="Tarkka M."/>
            <person name="Buscot F."/>
            <person name="Kohler A."/>
            <person name="Nagy L.G."/>
            <person name="Floudas D."/>
            <person name="Copeland A."/>
            <person name="Barry K.W."/>
            <person name="Cichocki N."/>
            <person name="Veneault-Fourrey C."/>
            <person name="LaButti K."/>
            <person name="Lindquist E.A."/>
            <person name="Lipzen A."/>
            <person name="Lundell T."/>
            <person name="Morin E."/>
            <person name="Murat C."/>
            <person name="Sun H."/>
            <person name="Tunlid A."/>
            <person name="Henrissat B."/>
            <person name="Grigoriev I.V."/>
            <person name="Hibbett D.S."/>
            <person name="Martin F."/>
            <person name="Nordberg H.P."/>
            <person name="Cantor M.N."/>
            <person name="Hua S.X."/>
        </authorList>
    </citation>
    <scope>NUCLEOTIDE SEQUENCE [LARGE SCALE GENOMIC DNA]</scope>
    <source>
        <strain evidence="2 3">F 1598</strain>
    </source>
</reference>
<gene>
    <name evidence="2" type="ORF">PILCRDRAFT_812302</name>
</gene>
<accession>A0A0C3GFV2</accession>
<reference evidence="3" key="2">
    <citation type="submission" date="2015-01" db="EMBL/GenBank/DDBJ databases">
        <title>Evolutionary Origins and Diversification of the Mycorrhizal Mutualists.</title>
        <authorList>
            <consortium name="DOE Joint Genome Institute"/>
            <consortium name="Mycorrhizal Genomics Consortium"/>
            <person name="Kohler A."/>
            <person name="Kuo A."/>
            <person name="Nagy L.G."/>
            <person name="Floudas D."/>
            <person name="Copeland A."/>
            <person name="Barry K.W."/>
            <person name="Cichocki N."/>
            <person name="Veneault-Fourrey C."/>
            <person name="LaButti K."/>
            <person name="Lindquist E.A."/>
            <person name="Lipzen A."/>
            <person name="Lundell T."/>
            <person name="Morin E."/>
            <person name="Murat C."/>
            <person name="Riley R."/>
            <person name="Ohm R."/>
            <person name="Sun H."/>
            <person name="Tunlid A."/>
            <person name="Henrissat B."/>
            <person name="Grigoriev I.V."/>
            <person name="Hibbett D.S."/>
            <person name="Martin F."/>
        </authorList>
    </citation>
    <scope>NUCLEOTIDE SEQUENCE [LARGE SCALE GENOMIC DNA]</scope>
    <source>
        <strain evidence="3">F 1598</strain>
    </source>
</reference>
<evidence type="ECO:0000313" key="2">
    <source>
        <dbReference type="EMBL" id="KIM90549.1"/>
    </source>
</evidence>
<dbReference type="Proteomes" id="UP000054166">
    <property type="component" value="Unassembled WGS sequence"/>
</dbReference>
<dbReference type="AlphaFoldDB" id="A0A0C3GFV2"/>
<organism evidence="2 3">
    <name type="scientific">Piloderma croceum (strain F 1598)</name>
    <dbReference type="NCBI Taxonomy" id="765440"/>
    <lineage>
        <taxon>Eukaryota</taxon>
        <taxon>Fungi</taxon>
        <taxon>Dikarya</taxon>
        <taxon>Basidiomycota</taxon>
        <taxon>Agaricomycotina</taxon>
        <taxon>Agaricomycetes</taxon>
        <taxon>Agaricomycetidae</taxon>
        <taxon>Atheliales</taxon>
        <taxon>Atheliaceae</taxon>
        <taxon>Piloderma</taxon>
    </lineage>
</organism>
<keyword evidence="3" id="KW-1185">Reference proteome</keyword>